<protein>
    <submittedName>
        <fullName evidence="3">Putative ribonuclease H-like domain, reverse transcriptase zinc-binding domain-containing protein</fullName>
    </submittedName>
</protein>
<evidence type="ECO:0000313" key="3">
    <source>
        <dbReference type="EMBL" id="KAF7829689.1"/>
    </source>
</evidence>
<gene>
    <name evidence="3" type="ORF">G2W53_012022</name>
</gene>
<keyword evidence="3" id="KW-0695">RNA-directed DNA polymerase</keyword>
<keyword evidence="3" id="KW-0548">Nucleotidyltransferase</keyword>
<reference evidence="3" key="1">
    <citation type="submission" date="2020-09" db="EMBL/GenBank/DDBJ databases">
        <title>Genome-Enabled Discovery of Anthraquinone Biosynthesis in Senna tora.</title>
        <authorList>
            <person name="Kang S.-H."/>
            <person name="Pandey R.P."/>
            <person name="Lee C.-M."/>
            <person name="Sim J.-S."/>
            <person name="Jeong J.-T."/>
            <person name="Choi B.-S."/>
            <person name="Jung M."/>
            <person name="Ginzburg D."/>
            <person name="Zhao K."/>
            <person name="Won S.Y."/>
            <person name="Oh T.-J."/>
            <person name="Yu Y."/>
            <person name="Kim N.-H."/>
            <person name="Lee O.R."/>
            <person name="Lee T.-H."/>
            <person name="Bashyal P."/>
            <person name="Kim T.-S."/>
            <person name="Lee W.-H."/>
            <person name="Kawkins C."/>
            <person name="Kim C.-K."/>
            <person name="Kim J.S."/>
            <person name="Ahn B.O."/>
            <person name="Rhee S.Y."/>
            <person name="Sohng J.K."/>
        </authorList>
    </citation>
    <scope>NUCLEOTIDE SEQUENCE</scope>
    <source>
        <tissue evidence="3">Leaf</tissue>
    </source>
</reference>
<dbReference type="InterPro" id="IPR044730">
    <property type="entry name" value="RNase_H-like_dom_plant"/>
</dbReference>
<evidence type="ECO:0000259" key="2">
    <source>
        <dbReference type="Pfam" id="PF13966"/>
    </source>
</evidence>
<dbReference type="Proteomes" id="UP000634136">
    <property type="component" value="Unassembled WGS sequence"/>
</dbReference>
<organism evidence="3 4">
    <name type="scientific">Senna tora</name>
    <dbReference type="NCBI Taxonomy" id="362788"/>
    <lineage>
        <taxon>Eukaryota</taxon>
        <taxon>Viridiplantae</taxon>
        <taxon>Streptophyta</taxon>
        <taxon>Embryophyta</taxon>
        <taxon>Tracheophyta</taxon>
        <taxon>Spermatophyta</taxon>
        <taxon>Magnoliopsida</taxon>
        <taxon>eudicotyledons</taxon>
        <taxon>Gunneridae</taxon>
        <taxon>Pentapetalae</taxon>
        <taxon>rosids</taxon>
        <taxon>fabids</taxon>
        <taxon>Fabales</taxon>
        <taxon>Fabaceae</taxon>
        <taxon>Caesalpinioideae</taxon>
        <taxon>Cassia clade</taxon>
        <taxon>Senna</taxon>
    </lineage>
</organism>
<dbReference type="Gene3D" id="3.30.420.10">
    <property type="entry name" value="Ribonuclease H-like superfamily/Ribonuclease H"/>
    <property type="match status" value="1"/>
</dbReference>
<dbReference type="Pfam" id="PF13966">
    <property type="entry name" value="zf-RVT"/>
    <property type="match status" value="1"/>
</dbReference>
<dbReference type="GO" id="GO:0003676">
    <property type="term" value="F:nucleic acid binding"/>
    <property type="evidence" value="ECO:0007669"/>
    <property type="project" value="InterPro"/>
</dbReference>
<feature type="domain" description="RNase H type-1" evidence="1">
    <location>
        <begin position="360"/>
        <end position="478"/>
    </location>
</feature>
<dbReference type="InterPro" id="IPR052929">
    <property type="entry name" value="RNase_H-like_EbsB-rel"/>
</dbReference>
<dbReference type="InterPro" id="IPR002156">
    <property type="entry name" value="RNaseH_domain"/>
</dbReference>
<dbReference type="InterPro" id="IPR036397">
    <property type="entry name" value="RNaseH_sf"/>
</dbReference>
<dbReference type="AlphaFoldDB" id="A0A834TXD3"/>
<comment type="caution">
    <text evidence="3">The sequence shown here is derived from an EMBL/GenBank/DDBJ whole genome shotgun (WGS) entry which is preliminary data.</text>
</comment>
<proteinExistence type="predicted"/>
<dbReference type="EMBL" id="JAAIUW010000005">
    <property type="protein sequence ID" value="KAF7829689.1"/>
    <property type="molecule type" value="Genomic_DNA"/>
</dbReference>
<dbReference type="PANTHER" id="PTHR47074:SF11">
    <property type="entry name" value="REVERSE TRANSCRIPTASE-LIKE PROTEIN"/>
    <property type="match status" value="1"/>
</dbReference>
<dbReference type="GO" id="GO:0003964">
    <property type="term" value="F:RNA-directed DNA polymerase activity"/>
    <property type="evidence" value="ECO:0007669"/>
    <property type="project" value="UniProtKB-KW"/>
</dbReference>
<feature type="domain" description="Reverse transcriptase zinc-binding" evidence="2">
    <location>
        <begin position="162"/>
        <end position="256"/>
    </location>
</feature>
<dbReference type="Pfam" id="PF13456">
    <property type="entry name" value="RVT_3"/>
    <property type="match status" value="1"/>
</dbReference>
<sequence>MMHSQTKSQTKGVNKVNSEVLLEKLNSLTVSESTASSPSKDKINQEGSMMEVSSYHCSTWKRQIRFDMNKEGEKWEVGSKRARDEVIDNDSKMEVMQHEEGCIKQCPNLLVCMLISEYREWNKAAISVFFPPIIANNILSIPISRQQKEDSWYWSLTPNGHYTVKSGYKELRKIKLPNIHDSFFHQFTDVWKRVWKLKLPAKIKFFIWRACREILPVCSNLIKKGVDVDMWCPVCKEEEESVSHAVLHCSHLRDFWRQLPIPFMDESVEDVPFIDWFNMALTQWKEEELCIFAIATYKVWNRRNEIRLGANTMPIQLLKDSILSLWNEINSLPETFEQSSHRHEPPMGWTPPPFNLLKVNVDASKKSDNATGLGCVIRNHQGRVLGAVAKRAQPCATVEQLEASAVLLGLEFARGFGCEAVMLEGDACGVIKQLNSQSELISLVGTIVDNIKVVCNEFSSISFGWVPRSANSVANKLAIFGSSILSEEVWLEDHPVFLSDVLALDGCILC</sequence>
<dbReference type="PANTHER" id="PTHR47074">
    <property type="entry name" value="BNAC02G40300D PROTEIN"/>
    <property type="match status" value="1"/>
</dbReference>
<dbReference type="CDD" id="cd06222">
    <property type="entry name" value="RNase_H_like"/>
    <property type="match status" value="1"/>
</dbReference>
<keyword evidence="3" id="KW-0808">Transferase</keyword>
<accession>A0A834TXD3</accession>
<evidence type="ECO:0000313" key="4">
    <source>
        <dbReference type="Proteomes" id="UP000634136"/>
    </source>
</evidence>
<dbReference type="InterPro" id="IPR026960">
    <property type="entry name" value="RVT-Znf"/>
</dbReference>
<dbReference type="InterPro" id="IPR012337">
    <property type="entry name" value="RNaseH-like_sf"/>
</dbReference>
<dbReference type="OrthoDB" id="1434107at2759"/>
<evidence type="ECO:0000259" key="1">
    <source>
        <dbReference type="Pfam" id="PF13456"/>
    </source>
</evidence>
<name>A0A834TXD3_9FABA</name>
<keyword evidence="4" id="KW-1185">Reference proteome</keyword>
<dbReference type="SUPFAM" id="SSF53098">
    <property type="entry name" value="Ribonuclease H-like"/>
    <property type="match status" value="1"/>
</dbReference>
<dbReference type="GO" id="GO:0004523">
    <property type="term" value="F:RNA-DNA hybrid ribonuclease activity"/>
    <property type="evidence" value="ECO:0007669"/>
    <property type="project" value="InterPro"/>
</dbReference>